<dbReference type="InterPro" id="IPR002104">
    <property type="entry name" value="Integrase_catalytic"/>
</dbReference>
<evidence type="ECO:0000313" key="7">
    <source>
        <dbReference type="Proteomes" id="UP001196379"/>
    </source>
</evidence>
<evidence type="ECO:0000259" key="3">
    <source>
        <dbReference type="Pfam" id="PF00589"/>
    </source>
</evidence>
<dbReference type="PANTHER" id="PTHR30629">
    <property type="entry name" value="PROPHAGE INTEGRASE"/>
    <property type="match status" value="1"/>
</dbReference>
<reference evidence="5 7" key="1">
    <citation type="journal article" date="2021" name="Mol. Ecol.">
        <title>Polar bear-adapted Ursidibacter maritimus are remarkably conserved after generations in captivity.</title>
        <authorList>
            <person name="Espinosa-Gongora C."/>
            <person name="Hansen M.J."/>
            <person name="Bertelsen M.F."/>
            <person name="Bojesen A.M."/>
        </authorList>
    </citation>
    <scope>NUCLEOTIDE SEQUENCE</scope>
    <source>
        <strain evidence="5">Pb43105x</strain>
        <strain evidence="4 7">Pb43106</strain>
    </source>
</reference>
<proteinExistence type="inferred from homology"/>
<accession>A0A949T4I6</accession>
<dbReference type="GeneID" id="65549193"/>
<protein>
    <submittedName>
        <fullName evidence="5">Tyrosine-type recombinase/integrase</fullName>
    </submittedName>
</protein>
<evidence type="ECO:0000313" key="4">
    <source>
        <dbReference type="EMBL" id="MBV6531258.1"/>
    </source>
</evidence>
<gene>
    <name evidence="4" type="ORF">HT657_03710</name>
    <name evidence="5" type="ORF">HT672_03755</name>
</gene>
<sequence>MVDVKRILEAAKKLSEQSKFVFPHLKISTEPMSSETVNAALKRNGYYKVLTSHSIRSIIRTYLAEIGIEKNTAETVLAHKIDDDLEETYNCHNYLNQRIPVMNLWGKYLEDCGLVQSKIITN</sequence>
<name>A0A949T4I6_9PAST</name>
<dbReference type="EMBL" id="JABULY010000001">
    <property type="protein sequence ID" value="MBV6531258.1"/>
    <property type="molecule type" value="Genomic_DNA"/>
</dbReference>
<dbReference type="InterPro" id="IPR050808">
    <property type="entry name" value="Phage_Integrase"/>
</dbReference>
<dbReference type="AlphaFoldDB" id="A0A949T4I6"/>
<evidence type="ECO:0000256" key="2">
    <source>
        <dbReference type="ARBA" id="ARBA00022908"/>
    </source>
</evidence>
<evidence type="ECO:0000313" key="5">
    <source>
        <dbReference type="EMBL" id="MBV6546409.1"/>
    </source>
</evidence>
<dbReference type="EMBL" id="JABUMC010000005">
    <property type="protein sequence ID" value="MBV6546409.1"/>
    <property type="molecule type" value="Genomic_DNA"/>
</dbReference>
<comment type="similarity">
    <text evidence="1">Belongs to the 'phage' integrase family.</text>
</comment>
<dbReference type="InterPro" id="IPR011010">
    <property type="entry name" value="DNA_brk_join_enz"/>
</dbReference>
<evidence type="ECO:0000256" key="1">
    <source>
        <dbReference type="ARBA" id="ARBA00008857"/>
    </source>
</evidence>
<evidence type="ECO:0000313" key="6">
    <source>
        <dbReference type="Proteomes" id="UP000732858"/>
    </source>
</evidence>
<dbReference type="Pfam" id="PF00589">
    <property type="entry name" value="Phage_integrase"/>
    <property type="match status" value="1"/>
</dbReference>
<organism evidence="5 6">
    <name type="scientific">Ursidibacter maritimus</name>
    <dbReference type="NCBI Taxonomy" id="1331689"/>
    <lineage>
        <taxon>Bacteria</taxon>
        <taxon>Pseudomonadati</taxon>
        <taxon>Pseudomonadota</taxon>
        <taxon>Gammaproteobacteria</taxon>
        <taxon>Pasteurellales</taxon>
        <taxon>Pasteurellaceae</taxon>
        <taxon>Ursidibacter</taxon>
    </lineage>
</organism>
<dbReference type="GO" id="GO:0006310">
    <property type="term" value="P:DNA recombination"/>
    <property type="evidence" value="ECO:0007669"/>
    <property type="project" value="InterPro"/>
</dbReference>
<dbReference type="GO" id="GO:0003677">
    <property type="term" value="F:DNA binding"/>
    <property type="evidence" value="ECO:0007669"/>
    <property type="project" value="InterPro"/>
</dbReference>
<dbReference type="SUPFAM" id="SSF56349">
    <property type="entry name" value="DNA breaking-rejoining enzymes"/>
    <property type="match status" value="1"/>
</dbReference>
<dbReference type="PANTHER" id="PTHR30629:SF2">
    <property type="entry name" value="PROPHAGE INTEGRASE INTS-RELATED"/>
    <property type="match status" value="1"/>
</dbReference>
<feature type="domain" description="Tyr recombinase" evidence="3">
    <location>
        <begin position="5"/>
        <end position="92"/>
    </location>
</feature>
<keyword evidence="2" id="KW-0229">DNA integration</keyword>
<keyword evidence="7" id="KW-1185">Reference proteome</keyword>
<dbReference type="RefSeq" id="WP_198303125.1">
    <property type="nucleotide sequence ID" value="NZ_JABULY010000001.1"/>
</dbReference>
<comment type="caution">
    <text evidence="5">The sequence shown here is derived from an EMBL/GenBank/DDBJ whole genome shotgun (WGS) entry which is preliminary data.</text>
</comment>
<dbReference type="Proteomes" id="UP001196379">
    <property type="component" value="Unassembled WGS sequence"/>
</dbReference>
<dbReference type="Proteomes" id="UP000732858">
    <property type="component" value="Unassembled WGS sequence"/>
</dbReference>
<dbReference type="GO" id="GO:0015074">
    <property type="term" value="P:DNA integration"/>
    <property type="evidence" value="ECO:0007669"/>
    <property type="project" value="UniProtKB-KW"/>
</dbReference>